<dbReference type="VEuPathDB" id="FungiDB:PV07_01805"/>
<keyword evidence="2" id="KW-1185">Reference proteome</keyword>
<dbReference type="STRING" id="569365.A0A0D2CYU6"/>
<reference evidence="1 2" key="1">
    <citation type="submission" date="2015-01" db="EMBL/GenBank/DDBJ databases">
        <title>The Genome Sequence of Cladophialophora immunda CBS83496.</title>
        <authorList>
            <consortium name="The Broad Institute Genomics Platform"/>
            <person name="Cuomo C."/>
            <person name="de Hoog S."/>
            <person name="Gorbushina A."/>
            <person name="Stielow B."/>
            <person name="Teixiera M."/>
            <person name="Abouelleil A."/>
            <person name="Chapman S.B."/>
            <person name="Priest M."/>
            <person name="Young S.K."/>
            <person name="Wortman J."/>
            <person name="Nusbaum C."/>
            <person name="Birren B."/>
        </authorList>
    </citation>
    <scope>NUCLEOTIDE SEQUENCE [LARGE SCALE GENOMIC DNA]</scope>
    <source>
        <strain evidence="1 2">CBS 83496</strain>
    </source>
</reference>
<evidence type="ECO:0000313" key="1">
    <source>
        <dbReference type="EMBL" id="KIW35085.1"/>
    </source>
</evidence>
<name>A0A0D2CYU6_9EURO</name>
<proteinExistence type="predicted"/>
<evidence type="ECO:0000313" key="2">
    <source>
        <dbReference type="Proteomes" id="UP000054466"/>
    </source>
</evidence>
<dbReference type="RefSeq" id="XP_016255301.1">
    <property type="nucleotide sequence ID" value="XM_016388373.1"/>
</dbReference>
<dbReference type="HOGENOM" id="CLU_013539_1_0_1"/>
<sequence>MPSESQPHLPVANSNFSQQGTIDWVNLERQILSFSVGILGRLSSASVDGLTISIGQILSQRFCLGPAGRANVREALENLRSYGSFGDVLWFGFGIRSLVRTMGVSQEGTALLALCGAIGECFPTNLGAEVLLEMTQPYKLPGHLTPSGLQWSALIKACEGVFATTHFPVLAEQFMSLGPSKTRLTTYVLDIRAAMTGRGFPFPKDLAAALTGMCKVSCKEISSISIRGGPACGWLAAVAVWLLDLSVTISCEEQLLYSNISTHSDAQIQLIFDSDIDANPLEMQLVTNTYYLRNSAEILHRESDDLQMTTMSGRLRWSNCLSEAFGNDFLRLMKNPKTVGTAIGCAARIFKAFACGDPSIDRQILGEWRSHFDSASGLGFIGNTLAWFPELEVTKENMESGVRLSLIDAQTRYEQQIAIIEEICKCAECFDGGPAEDEAFCLSAIFESIVVMSAAMAGISIADGILPSRAGFEQFYTRQRRIRTDVDEDFLEKVKRIGYIHRVLETTTRDIDSDISVAETRLLDATKLFTGQETFGLSHILDVTAVSTRGLCLYLDMLRELSLDRNLVGRVHVVPGKIERDGKPFDFVSDREHHPNGHYTGLTDEVPDFTEISMLAQEHVRSLRVSYKLGDKKGAAVHIDPGKLADEASLARGLVNCRNQQCKKVISLAHSAEKVECYSIHGKAVTVARGDERFRCVLLSLETNQQSESKAHCILRMNECLQCCFRAAVGIDDAQPVLIIS</sequence>
<dbReference type="OrthoDB" id="4120091at2759"/>
<dbReference type="EMBL" id="KN847040">
    <property type="protein sequence ID" value="KIW35085.1"/>
    <property type="molecule type" value="Genomic_DNA"/>
</dbReference>
<dbReference type="GeneID" id="27340999"/>
<dbReference type="AlphaFoldDB" id="A0A0D2CYU6"/>
<gene>
    <name evidence="1" type="ORF">PV07_01805</name>
</gene>
<accession>A0A0D2CYU6</accession>
<organism evidence="1 2">
    <name type="scientific">Cladophialophora immunda</name>
    <dbReference type="NCBI Taxonomy" id="569365"/>
    <lineage>
        <taxon>Eukaryota</taxon>
        <taxon>Fungi</taxon>
        <taxon>Dikarya</taxon>
        <taxon>Ascomycota</taxon>
        <taxon>Pezizomycotina</taxon>
        <taxon>Eurotiomycetes</taxon>
        <taxon>Chaetothyriomycetidae</taxon>
        <taxon>Chaetothyriales</taxon>
        <taxon>Herpotrichiellaceae</taxon>
        <taxon>Cladophialophora</taxon>
    </lineage>
</organism>
<dbReference type="Proteomes" id="UP000054466">
    <property type="component" value="Unassembled WGS sequence"/>
</dbReference>
<protein>
    <submittedName>
        <fullName evidence="1">Uncharacterized protein</fullName>
    </submittedName>
</protein>